<dbReference type="EMBL" id="CM044704">
    <property type="protein sequence ID" value="KAI5666453.1"/>
    <property type="molecule type" value="Genomic_DNA"/>
</dbReference>
<gene>
    <name evidence="1" type="ORF">M9H77_16306</name>
</gene>
<evidence type="ECO:0000313" key="2">
    <source>
        <dbReference type="Proteomes" id="UP001060085"/>
    </source>
</evidence>
<reference evidence="2" key="1">
    <citation type="journal article" date="2023" name="Nat. Plants">
        <title>Single-cell RNA sequencing provides a high-resolution roadmap for understanding the multicellular compartmentation of specialized metabolism.</title>
        <authorList>
            <person name="Sun S."/>
            <person name="Shen X."/>
            <person name="Li Y."/>
            <person name="Li Y."/>
            <person name="Wang S."/>
            <person name="Li R."/>
            <person name="Zhang H."/>
            <person name="Shen G."/>
            <person name="Guo B."/>
            <person name="Wei J."/>
            <person name="Xu J."/>
            <person name="St-Pierre B."/>
            <person name="Chen S."/>
            <person name="Sun C."/>
        </authorList>
    </citation>
    <scope>NUCLEOTIDE SEQUENCE [LARGE SCALE GENOMIC DNA]</scope>
</reference>
<sequence length="299" mass="33257">MKKQFTKTPYRFRRALLESPVDQETVLSPDPIFQPINGSSSSSSETRHNFNSPKSPLDSSMALTILVLLTAIFFMGFFSIYIRRSAQEESAAAADTRRHRRHSPRLSSSSSGLINNNRKGKGLDPTVVQALPLISYCEDAKQLITDCPICLTEFQENEIVKMIPHCKHVFHPPCLDTWLSSHVSCPLCRSTQLLLLEKDDDNDEVCLDVKEVEGSTSRIELREGLTVDRADTSAEGMRRTCSCVEYIQYLAGCSITPNPNAPAVNQASMVVGFLLLLLALFLPRLAPVDQNVDILDLLS</sequence>
<accession>A0ACC0B1F0</accession>
<organism evidence="1 2">
    <name type="scientific">Catharanthus roseus</name>
    <name type="common">Madagascar periwinkle</name>
    <name type="synonym">Vinca rosea</name>
    <dbReference type="NCBI Taxonomy" id="4058"/>
    <lineage>
        <taxon>Eukaryota</taxon>
        <taxon>Viridiplantae</taxon>
        <taxon>Streptophyta</taxon>
        <taxon>Embryophyta</taxon>
        <taxon>Tracheophyta</taxon>
        <taxon>Spermatophyta</taxon>
        <taxon>Magnoliopsida</taxon>
        <taxon>eudicotyledons</taxon>
        <taxon>Gunneridae</taxon>
        <taxon>Pentapetalae</taxon>
        <taxon>asterids</taxon>
        <taxon>lamiids</taxon>
        <taxon>Gentianales</taxon>
        <taxon>Apocynaceae</taxon>
        <taxon>Rauvolfioideae</taxon>
        <taxon>Vinceae</taxon>
        <taxon>Catharanthinae</taxon>
        <taxon>Catharanthus</taxon>
    </lineage>
</organism>
<name>A0ACC0B1F0_CATRO</name>
<dbReference type="Proteomes" id="UP001060085">
    <property type="component" value="Linkage Group LG04"/>
</dbReference>
<keyword evidence="2" id="KW-1185">Reference proteome</keyword>
<protein>
    <submittedName>
        <fullName evidence="1">Uncharacterized protein</fullName>
    </submittedName>
</protein>
<comment type="caution">
    <text evidence="1">The sequence shown here is derived from an EMBL/GenBank/DDBJ whole genome shotgun (WGS) entry which is preliminary data.</text>
</comment>
<proteinExistence type="predicted"/>
<evidence type="ECO:0000313" key="1">
    <source>
        <dbReference type="EMBL" id="KAI5666453.1"/>
    </source>
</evidence>